<comment type="caution">
    <text evidence="4">The sequence shown here is derived from an EMBL/GenBank/DDBJ whole genome shotgun (WGS) entry which is preliminary data.</text>
</comment>
<protein>
    <submittedName>
        <fullName evidence="4">TetR/AcrR family transcriptional regulator</fullName>
    </submittedName>
</protein>
<reference evidence="4 5" key="1">
    <citation type="submission" date="2018-10" db="EMBL/GenBank/DDBJ databases">
        <title>Isolation from cow dung.</title>
        <authorList>
            <person name="Ling L."/>
        </authorList>
    </citation>
    <scope>NUCLEOTIDE SEQUENCE [LARGE SCALE GENOMIC DNA]</scope>
    <source>
        <strain evidence="4 5">NEAU-LL90</strain>
    </source>
</reference>
<evidence type="ECO:0000313" key="4">
    <source>
        <dbReference type="EMBL" id="RMI31481.1"/>
    </source>
</evidence>
<gene>
    <name evidence="4" type="ORF">EBN03_18110</name>
</gene>
<name>A0A3M2L1N1_9NOCA</name>
<dbReference type="Gene3D" id="1.10.357.10">
    <property type="entry name" value="Tetracycline Repressor, domain 2"/>
    <property type="match status" value="1"/>
</dbReference>
<evidence type="ECO:0000256" key="1">
    <source>
        <dbReference type="ARBA" id="ARBA00023125"/>
    </source>
</evidence>
<evidence type="ECO:0000313" key="5">
    <source>
        <dbReference type="Proteomes" id="UP000279275"/>
    </source>
</evidence>
<dbReference type="PROSITE" id="PS50977">
    <property type="entry name" value="HTH_TETR_2"/>
    <property type="match status" value="1"/>
</dbReference>
<dbReference type="SUPFAM" id="SSF46689">
    <property type="entry name" value="Homeodomain-like"/>
    <property type="match status" value="1"/>
</dbReference>
<dbReference type="GO" id="GO:0003700">
    <property type="term" value="F:DNA-binding transcription factor activity"/>
    <property type="evidence" value="ECO:0007669"/>
    <property type="project" value="TreeGrafter"/>
</dbReference>
<dbReference type="PANTHER" id="PTHR30055">
    <property type="entry name" value="HTH-TYPE TRANSCRIPTIONAL REGULATOR RUTR"/>
    <property type="match status" value="1"/>
</dbReference>
<dbReference type="Pfam" id="PF00440">
    <property type="entry name" value="TetR_N"/>
    <property type="match status" value="1"/>
</dbReference>
<dbReference type="InterPro" id="IPR009057">
    <property type="entry name" value="Homeodomain-like_sf"/>
</dbReference>
<dbReference type="OrthoDB" id="5242485at2"/>
<dbReference type="InterPro" id="IPR001647">
    <property type="entry name" value="HTH_TetR"/>
</dbReference>
<sequence>MGDAVRAHGYREATVADVVRLARTSRRTFYEHFSSKQDCYIALLAERNHLTVATIQAAVDVDAPWRSQVRQAVEAWIDVQTADPVLTHSWIRDVPAMGEASHALQRDTSAEFVSLVRALADTERFRAAGLRPPTRDGAVMLLGGFRELIATAVEDGRDITDIVDVAVDSAIALLLGPQRG</sequence>
<dbReference type="AlphaFoldDB" id="A0A3M2L1N1"/>
<feature type="domain" description="HTH tetR-type" evidence="3">
    <location>
        <begin position="1"/>
        <end position="51"/>
    </location>
</feature>
<dbReference type="Proteomes" id="UP000279275">
    <property type="component" value="Unassembled WGS sequence"/>
</dbReference>
<evidence type="ECO:0000259" key="3">
    <source>
        <dbReference type="PROSITE" id="PS50977"/>
    </source>
</evidence>
<evidence type="ECO:0000256" key="2">
    <source>
        <dbReference type="PROSITE-ProRule" id="PRU00335"/>
    </source>
</evidence>
<proteinExistence type="predicted"/>
<dbReference type="EMBL" id="RFFH01000007">
    <property type="protein sequence ID" value="RMI31481.1"/>
    <property type="molecule type" value="Genomic_DNA"/>
</dbReference>
<organism evidence="4 5">
    <name type="scientific">Nocardia stercoris</name>
    <dbReference type="NCBI Taxonomy" id="2483361"/>
    <lineage>
        <taxon>Bacteria</taxon>
        <taxon>Bacillati</taxon>
        <taxon>Actinomycetota</taxon>
        <taxon>Actinomycetes</taxon>
        <taxon>Mycobacteriales</taxon>
        <taxon>Nocardiaceae</taxon>
        <taxon>Nocardia</taxon>
    </lineage>
</organism>
<accession>A0A3M2L1N1</accession>
<dbReference type="GO" id="GO:0000976">
    <property type="term" value="F:transcription cis-regulatory region binding"/>
    <property type="evidence" value="ECO:0007669"/>
    <property type="project" value="TreeGrafter"/>
</dbReference>
<keyword evidence="1 2" id="KW-0238">DNA-binding</keyword>
<dbReference type="InterPro" id="IPR050109">
    <property type="entry name" value="HTH-type_TetR-like_transc_reg"/>
</dbReference>
<feature type="DNA-binding region" description="H-T-H motif" evidence="2">
    <location>
        <begin position="14"/>
        <end position="33"/>
    </location>
</feature>
<keyword evidence="5" id="KW-1185">Reference proteome</keyword>
<dbReference type="PANTHER" id="PTHR30055:SF187">
    <property type="entry name" value="TRANSCRIPTIONAL REGULATORY PROTEIN"/>
    <property type="match status" value="1"/>
</dbReference>